<dbReference type="RefSeq" id="WP_084391550.1">
    <property type="nucleotide sequence ID" value="NZ_BMKF01000001.1"/>
</dbReference>
<feature type="region of interest" description="Disordered" evidence="1">
    <location>
        <begin position="22"/>
        <end position="66"/>
    </location>
</feature>
<evidence type="ECO:0000256" key="2">
    <source>
        <dbReference type="SAM" id="SignalP"/>
    </source>
</evidence>
<sequence>MKNRVLTCIPAALIALSACGGPDTDERAAEVPPPTIEESAPRVPADGAAPVLPEEPAETSATPSNADCTVMSADGFCNVTFGMTETEVRDAYEGELIGDMTENTSCYYLRTGEDNYNVLFMIAEGTMQRIDIRDASVSSNAGAAVGMPLDEVEALYDTTSRTPNKYNADIEVLKVELGDGVFGIFEEGEDGTVRAWRYGVEPAVSYVEGCA</sequence>
<organism evidence="3 4">
    <name type="scientific">Henriciella pelagia</name>
    <dbReference type="NCBI Taxonomy" id="1977912"/>
    <lineage>
        <taxon>Bacteria</taxon>
        <taxon>Pseudomonadati</taxon>
        <taxon>Pseudomonadota</taxon>
        <taxon>Alphaproteobacteria</taxon>
        <taxon>Hyphomonadales</taxon>
        <taxon>Hyphomonadaceae</taxon>
        <taxon>Henriciella</taxon>
    </lineage>
</organism>
<keyword evidence="2" id="KW-0732">Signal</keyword>
<reference evidence="4" key="1">
    <citation type="journal article" date="2019" name="Int. J. Syst. Evol. Microbiol.">
        <title>The Global Catalogue of Microorganisms (GCM) 10K type strain sequencing project: providing services to taxonomists for standard genome sequencing and annotation.</title>
        <authorList>
            <consortium name="The Broad Institute Genomics Platform"/>
            <consortium name="The Broad Institute Genome Sequencing Center for Infectious Disease"/>
            <person name="Wu L."/>
            <person name="Ma J."/>
        </authorList>
    </citation>
    <scope>NUCLEOTIDE SEQUENCE [LARGE SCALE GENOMIC DNA]</scope>
    <source>
        <strain evidence="4">CGMCC 1.15928</strain>
    </source>
</reference>
<feature type="chain" id="PRO_5046221360" evidence="2">
    <location>
        <begin position="21"/>
        <end position="211"/>
    </location>
</feature>
<gene>
    <name evidence="3" type="ORF">GCM10011503_10370</name>
</gene>
<feature type="signal peptide" evidence="2">
    <location>
        <begin position="1"/>
        <end position="20"/>
    </location>
</feature>
<evidence type="ECO:0000313" key="3">
    <source>
        <dbReference type="EMBL" id="GGB63591.1"/>
    </source>
</evidence>
<proteinExistence type="predicted"/>
<name>A0ABQ1J9R8_9PROT</name>
<dbReference type="EMBL" id="BMKF01000001">
    <property type="protein sequence ID" value="GGB63591.1"/>
    <property type="molecule type" value="Genomic_DNA"/>
</dbReference>
<dbReference type="Proteomes" id="UP000628854">
    <property type="component" value="Unassembled WGS sequence"/>
</dbReference>
<accession>A0ABQ1J9R8</accession>
<protein>
    <submittedName>
        <fullName evidence="3">Uncharacterized protein</fullName>
    </submittedName>
</protein>
<comment type="caution">
    <text evidence="3">The sequence shown here is derived from an EMBL/GenBank/DDBJ whole genome shotgun (WGS) entry which is preliminary data.</text>
</comment>
<keyword evidence="4" id="KW-1185">Reference proteome</keyword>
<evidence type="ECO:0000256" key="1">
    <source>
        <dbReference type="SAM" id="MobiDB-lite"/>
    </source>
</evidence>
<dbReference type="PROSITE" id="PS51257">
    <property type="entry name" value="PROKAR_LIPOPROTEIN"/>
    <property type="match status" value="1"/>
</dbReference>
<evidence type="ECO:0000313" key="4">
    <source>
        <dbReference type="Proteomes" id="UP000628854"/>
    </source>
</evidence>